<name>A0A0E9PM26_ANGAN</name>
<organism evidence="2">
    <name type="scientific">Anguilla anguilla</name>
    <name type="common">European freshwater eel</name>
    <name type="synonym">Muraena anguilla</name>
    <dbReference type="NCBI Taxonomy" id="7936"/>
    <lineage>
        <taxon>Eukaryota</taxon>
        <taxon>Metazoa</taxon>
        <taxon>Chordata</taxon>
        <taxon>Craniata</taxon>
        <taxon>Vertebrata</taxon>
        <taxon>Euteleostomi</taxon>
        <taxon>Actinopterygii</taxon>
        <taxon>Neopterygii</taxon>
        <taxon>Teleostei</taxon>
        <taxon>Anguilliformes</taxon>
        <taxon>Anguillidae</taxon>
        <taxon>Anguilla</taxon>
    </lineage>
</organism>
<keyword evidence="1" id="KW-0472">Membrane</keyword>
<dbReference type="EMBL" id="GBXM01103013">
    <property type="protein sequence ID" value="JAH05564.1"/>
    <property type="molecule type" value="Transcribed_RNA"/>
</dbReference>
<sequence>MSNHLKDELLTFFEWVDAELCIQLLTHLLFLYGLTTNCVLVNKIHRTLWFSTCHNLLIGSPRLAIKAR</sequence>
<feature type="transmembrane region" description="Helical" evidence="1">
    <location>
        <begin position="20"/>
        <end position="41"/>
    </location>
</feature>
<evidence type="ECO:0000313" key="2">
    <source>
        <dbReference type="EMBL" id="JAH05564.1"/>
    </source>
</evidence>
<reference evidence="2" key="2">
    <citation type="journal article" date="2015" name="Fish Shellfish Immunol.">
        <title>Early steps in the European eel (Anguilla anguilla)-Vibrio vulnificus interaction in the gills: Role of the RtxA13 toxin.</title>
        <authorList>
            <person name="Callol A."/>
            <person name="Pajuelo D."/>
            <person name="Ebbesson L."/>
            <person name="Teles M."/>
            <person name="MacKenzie S."/>
            <person name="Amaro C."/>
        </authorList>
    </citation>
    <scope>NUCLEOTIDE SEQUENCE</scope>
</reference>
<keyword evidence="1" id="KW-0812">Transmembrane</keyword>
<evidence type="ECO:0000256" key="1">
    <source>
        <dbReference type="SAM" id="Phobius"/>
    </source>
</evidence>
<proteinExistence type="predicted"/>
<keyword evidence="1" id="KW-1133">Transmembrane helix</keyword>
<reference evidence="2" key="1">
    <citation type="submission" date="2014-11" db="EMBL/GenBank/DDBJ databases">
        <authorList>
            <person name="Amaro Gonzalez C."/>
        </authorList>
    </citation>
    <scope>NUCLEOTIDE SEQUENCE</scope>
</reference>
<protein>
    <submittedName>
        <fullName evidence="2">Uncharacterized protein</fullName>
    </submittedName>
</protein>
<dbReference type="AlphaFoldDB" id="A0A0E9PM26"/>
<accession>A0A0E9PM26</accession>